<sequence>MDTQSNLSYDCGQREPFYESCTVKQEATDEEEISTTAVIKKERTSSASHSSTDEDNVIYCEKCQLKYEGSCPVHG</sequence>
<organism evidence="1">
    <name type="scientific">Arion vulgaris</name>
    <dbReference type="NCBI Taxonomy" id="1028688"/>
    <lineage>
        <taxon>Eukaryota</taxon>
        <taxon>Metazoa</taxon>
        <taxon>Spiralia</taxon>
        <taxon>Lophotrochozoa</taxon>
        <taxon>Mollusca</taxon>
        <taxon>Gastropoda</taxon>
        <taxon>Heterobranchia</taxon>
        <taxon>Euthyneura</taxon>
        <taxon>Panpulmonata</taxon>
        <taxon>Eupulmonata</taxon>
        <taxon>Stylommatophora</taxon>
        <taxon>Helicina</taxon>
        <taxon>Arionoidea</taxon>
        <taxon>Arionidae</taxon>
        <taxon>Arion</taxon>
    </lineage>
</organism>
<name>A0A0B7BAL4_9EUPU</name>
<dbReference type="EMBL" id="HACG01043188">
    <property type="protein sequence ID" value="CEK90053.1"/>
    <property type="molecule type" value="Transcribed_RNA"/>
</dbReference>
<protein>
    <submittedName>
        <fullName evidence="1">Uncharacterized protein</fullName>
    </submittedName>
</protein>
<proteinExistence type="predicted"/>
<evidence type="ECO:0000313" key="1">
    <source>
        <dbReference type="EMBL" id="CEK90053.1"/>
    </source>
</evidence>
<reference evidence="1" key="1">
    <citation type="submission" date="2014-12" db="EMBL/GenBank/DDBJ databases">
        <title>Insight into the proteome of Arion vulgaris.</title>
        <authorList>
            <person name="Aradska J."/>
            <person name="Bulat T."/>
            <person name="Smidak R."/>
            <person name="Sarate P."/>
            <person name="Gangsoo J."/>
            <person name="Sialana F."/>
            <person name="Bilban M."/>
            <person name="Lubec G."/>
        </authorList>
    </citation>
    <scope>NUCLEOTIDE SEQUENCE</scope>
    <source>
        <tissue evidence="1">Skin</tissue>
    </source>
</reference>
<gene>
    <name evidence="1" type="primary">ORF174444</name>
</gene>
<feature type="non-terminal residue" evidence="1">
    <location>
        <position position="75"/>
    </location>
</feature>
<accession>A0A0B7BAL4</accession>
<dbReference type="AlphaFoldDB" id="A0A0B7BAL4"/>